<evidence type="ECO:0000256" key="9">
    <source>
        <dbReference type="ARBA" id="ARBA00022777"/>
    </source>
</evidence>
<sequence>MVEINDLKKEFTKYFSEQSEAIYFSPGRVNIIGEHIDYNGGHVMPMAITLGIYGALKYTSDPIIKVISVGMNDEKICTIDMNDYTKTNDYLDYIKGVLFTFNKNGHIKKYEKGFNIYLNSTLPVASGLSSSASMEVLFSHIINDYYKLNLSNLDLVNLSVESERKYINVNCGIMDQFAIGMSEYNKVIYLDCNTVEYKLVPFDLGDKTLIIVNTKKPRNLIESKYNERRSECESGQKVLDEAFHKGALCNYTIDDLDSIKDKITDVVYKRCRHAILEEDRVKRSIKAMEDKDYKLLGKLLQGSHESLQNDYESSGIELDTIVSTLNKNELVLGSRMTGAGFGGCAIALFDTLDKEKIDKVMAECKEVYHKVTGLSLEYYFAASSDKTRLIEN</sequence>
<dbReference type="PROSITE" id="PS00106">
    <property type="entry name" value="GALACTOKINASE"/>
    <property type="match status" value="1"/>
</dbReference>
<dbReference type="FunFam" id="3.30.70.890:FF:000001">
    <property type="entry name" value="Galactokinase"/>
    <property type="match status" value="1"/>
</dbReference>
<protein>
    <recommendedName>
        <fullName evidence="4">Galactokinase</fullName>
        <ecNumber evidence="3">2.7.1.6</ecNumber>
    </recommendedName>
    <alternativeName>
        <fullName evidence="13">Galactose kinase</fullName>
    </alternativeName>
</protein>
<proteinExistence type="inferred from homology"/>
<dbReference type="EMBL" id="MCOG01000457">
    <property type="protein sequence ID" value="ORY04888.1"/>
    <property type="molecule type" value="Genomic_DNA"/>
</dbReference>
<dbReference type="EC" id="2.7.1.6" evidence="3"/>
<dbReference type="STRING" id="1754190.A0A1Y1Z3P3"/>
<dbReference type="Proteomes" id="UP000193920">
    <property type="component" value="Unassembled WGS sequence"/>
</dbReference>
<organism evidence="18 19">
    <name type="scientific">Neocallimastix californiae</name>
    <dbReference type="NCBI Taxonomy" id="1754190"/>
    <lineage>
        <taxon>Eukaryota</taxon>
        <taxon>Fungi</taxon>
        <taxon>Fungi incertae sedis</taxon>
        <taxon>Chytridiomycota</taxon>
        <taxon>Chytridiomycota incertae sedis</taxon>
        <taxon>Neocallimastigomycetes</taxon>
        <taxon>Neocallimastigales</taxon>
        <taxon>Neocallimastigaceae</taxon>
        <taxon>Neocallimastix</taxon>
    </lineage>
</organism>
<keyword evidence="7" id="KW-0479">Metal-binding</keyword>
<dbReference type="GO" id="GO:0046872">
    <property type="term" value="F:metal ion binding"/>
    <property type="evidence" value="ECO:0007669"/>
    <property type="project" value="UniProtKB-KW"/>
</dbReference>
<dbReference type="OrthoDB" id="187738at2759"/>
<evidence type="ECO:0000256" key="10">
    <source>
        <dbReference type="ARBA" id="ARBA00022840"/>
    </source>
</evidence>
<dbReference type="PRINTS" id="PR00473">
    <property type="entry name" value="GALCTOKINASE"/>
</dbReference>
<evidence type="ECO:0000313" key="18">
    <source>
        <dbReference type="EMBL" id="ORY04888.1"/>
    </source>
</evidence>
<dbReference type="GO" id="GO:0005829">
    <property type="term" value="C:cytosol"/>
    <property type="evidence" value="ECO:0007669"/>
    <property type="project" value="TreeGrafter"/>
</dbReference>
<dbReference type="PANTHER" id="PTHR10457">
    <property type="entry name" value="MEVALONATE KINASE/GALACTOKINASE"/>
    <property type="match status" value="1"/>
</dbReference>
<evidence type="ECO:0000256" key="7">
    <source>
        <dbReference type="ARBA" id="ARBA00022723"/>
    </source>
</evidence>
<dbReference type="GO" id="GO:0004335">
    <property type="term" value="F:galactokinase activity"/>
    <property type="evidence" value="ECO:0007669"/>
    <property type="project" value="UniProtKB-EC"/>
</dbReference>
<evidence type="ECO:0000259" key="17">
    <source>
        <dbReference type="Pfam" id="PF10509"/>
    </source>
</evidence>
<dbReference type="InterPro" id="IPR006204">
    <property type="entry name" value="GHMP_kinase_N_dom"/>
</dbReference>
<dbReference type="InterPro" id="IPR014721">
    <property type="entry name" value="Ribsml_uS5_D2-typ_fold_subgr"/>
</dbReference>
<dbReference type="Gene3D" id="3.30.70.890">
    <property type="entry name" value="GHMP kinase, C-terminal domain"/>
    <property type="match status" value="1"/>
</dbReference>
<dbReference type="InterPro" id="IPR020568">
    <property type="entry name" value="Ribosomal_Su5_D2-typ_SF"/>
</dbReference>
<dbReference type="Pfam" id="PF10509">
    <property type="entry name" value="GalKase_gal_bdg"/>
    <property type="match status" value="1"/>
</dbReference>
<keyword evidence="10" id="KW-0067">ATP-binding</keyword>
<reference evidence="18 19" key="1">
    <citation type="submission" date="2016-08" db="EMBL/GenBank/DDBJ databases">
        <title>A Parts List for Fungal Cellulosomes Revealed by Comparative Genomics.</title>
        <authorList>
            <consortium name="DOE Joint Genome Institute"/>
            <person name="Haitjema C.H."/>
            <person name="Gilmore S.P."/>
            <person name="Henske J.K."/>
            <person name="Solomon K.V."/>
            <person name="De Groot R."/>
            <person name="Kuo A."/>
            <person name="Mondo S.J."/>
            <person name="Salamov A.A."/>
            <person name="Labutti K."/>
            <person name="Zhao Z."/>
            <person name="Chiniquy J."/>
            <person name="Barry K."/>
            <person name="Brewer H.M."/>
            <person name="Purvine S.O."/>
            <person name="Wright A.T."/>
            <person name="Boxma B."/>
            <person name="Van Alen T."/>
            <person name="Hackstein J.H."/>
            <person name="Baker S.E."/>
            <person name="Grigoriev I.V."/>
            <person name="O'Malley M.A."/>
        </authorList>
    </citation>
    <scope>NUCLEOTIDE SEQUENCE [LARGE SCALE GENOMIC DNA]</scope>
    <source>
        <strain evidence="18 19">G1</strain>
    </source>
</reference>
<evidence type="ECO:0000256" key="2">
    <source>
        <dbReference type="ARBA" id="ARBA00006566"/>
    </source>
</evidence>
<evidence type="ECO:0000256" key="1">
    <source>
        <dbReference type="ARBA" id="ARBA00004947"/>
    </source>
</evidence>
<comment type="pathway">
    <text evidence="1">Carbohydrate metabolism; galactose metabolism.</text>
</comment>
<dbReference type="UniPathway" id="UPA00214"/>
<comment type="caution">
    <text evidence="18">The sequence shown here is derived from an EMBL/GenBank/DDBJ whole genome shotgun (WGS) entry which is preliminary data.</text>
</comment>
<dbReference type="AlphaFoldDB" id="A0A1Y1Z3P3"/>
<comment type="similarity">
    <text evidence="2">Belongs to the GHMP kinase family. GalK subfamily.</text>
</comment>
<dbReference type="InterPro" id="IPR019539">
    <property type="entry name" value="GalKase_N"/>
</dbReference>
<dbReference type="PRINTS" id="PR00959">
    <property type="entry name" value="MEVGALKINASE"/>
</dbReference>
<evidence type="ECO:0000259" key="15">
    <source>
        <dbReference type="Pfam" id="PF00288"/>
    </source>
</evidence>
<dbReference type="InterPro" id="IPR019741">
    <property type="entry name" value="Galactokinase_CS"/>
</dbReference>
<evidence type="ECO:0000256" key="5">
    <source>
        <dbReference type="ARBA" id="ARBA00022490"/>
    </source>
</evidence>
<keyword evidence="11" id="KW-0460">Magnesium</keyword>
<dbReference type="Pfam" id="PF08544">
    <property type="entry name" value="GHMP_kinases_C"/>
    <property type="match status" value="1"/>
</dbReference>
<keyword evidence="19" id="KW-1185">Reference proteome</keyword>
<comment type="catalytic activity">
    <reaction evidence="14">
        <text>alpha-D-galactose + ATP = alpha-D-galactose 1-phosphate + ADP + H(+)</text>
        <dbReference type="Rhea" id="RHEA:13553"/>
        <dbReference type="ChEBI" id="CHEBI:15378"/>
        <dbReference type="ChEBI" id="CHEBI:28061"/>
        <dbReference type="ChEBI" id="CHEBI:30616"/>
        <dbReference type="ChEBI" id="CHEBI:58336"/>
        <dbReference type="ChEBI" id="CHEBI:456216"/>
        <dbReference type="EC" id="2.7.1.6"/>
    </reaction>
    <physiologicalReaction direction="left-to-right" evidence="14">
        <dbReference type="Rhea" id="RHEA:13554"/>
    </physiologicalReaction>
</comment>
<dbReference type="NCBIfam" id="NF003705">
    <property type="entry name" value="PRK05322.1"/>
    <property type="match status" value="1"/>
</dbReference>
<evidence type="ECO:0000256" key="3">
    <source>
        <dbReference type="ARBA" id="ARBA00012315"/>
    </source>
</evidence>
<evidence type="ECO:0000256" key="8">
    <source>
        <dbReference type="ARBA" id="ARBA00022741"/>
    </source>
</evidence>
<dbReference type="InterPro" id="IPR013750">
    <property type="entry name" value="GHMP_kinase_C_dom"/>
</dbReference>
<dbReference type="SUPFAM" id="SSF54211">
    <property type="entry name" value="Ribosomal protein S5 domain 2-like"/>
    <property type="match status" value="1"/>
</dbReference>
<dbReference type="PIRSF" id="PIRSF000530">
    <property type="entry name" value="Galactokinase"/>
    <property type="match status" value="1"/>
</dbReference>
<keyword evidence="9 18" id="KW-0418">Kinase</keyword>
<dbReference type="Gene3D" id="3.30.230.10">
    <property type="match status" value="1"/>
</dbReference>
<evidence type="ECO:0000259" key="16">
    <source>
        <dbReference type="Pfam" id="PF08544"/>
    </source>
</evidence>
<evidence type="ECO:0000256" key="6">
    <source>
        <dbReference type="ARBA" id="ARBA00022679"/>
    </source>
</evidence>
<evidence type="ECO:0000256" key="14">
    <source>
        <dbReference type="ARBA" id="ARBA00049538"/>
    </source>
</evidence>
<name>A0A1Y1Z3P3_9FUNG</name>
<gene>
    <name evidence="18" type="ORF">LY90DRAFT_709296</name>
</gene>
<evidence type="ECO:0000256" key="12">
    <source>
        <dbReference type="ARBA" id="ARBA00023277"/>
    </source>
</evidence>
<feature type="domain" description="GHMP kinase C-terminal" evidence="16">
    <location>
        <begin position="285"/>
        <end position="368"/>
    </location>
</feature>
<dbReference type="NCBIfam" id="TIGR00131">
    <property type="entry name" value="gal_kin"/>
    <property type="match status" value="1"/>
</dbReference>
<feature type="domain" description="GHMP kinase N-terminal" evidence="15">
    <location>
        <begin position="93"/>
        <end position="181"/>
    </location>
</feature>
<feature type="domain" description="Galactokinase N-terminal" evidence="17">
    <location>
        <begin position="9"/>
        <end position="56"/>
    </location>
</feature>
<keyword evidence="12" id="KW-0119">Carbohydrate metabolism</keyword>
<keyword evidence="6" id="KW-0808">Transferase</keyword>
<evidence type="ECO:0000256" key="13">
    <source>
        <dbReference type="ARBA" id="ARBA00029590"/>
    </source>
</evidence>
<keyword evidence="5" id="KW-0963">Cytoplasm</keyword>
<dbReference type="InterPro" id="IPR006203">
    <property type="entry name" value="GHMP_knse_ATP-bd_CS"/>
</dbReference>
<accession>A0A1Y1Z3P3</accession>
<evidence type="ECO:0000256" key="11">
    <source>
        <dbReference type="ARBA" id="ARBA00022842"/>
    </source>
</evidence>
<dbReference type="PROSITE" id="PS00627">
    <property type="entry name" value="GHMP_KINASES_ATP"/>
    <property type="match status" value="1"/>
</dbReference>
<keyword evidence="8" id="KW-0547">Nucleotide-binding</keyword>
<dbReference type="InterPro" id="IPR006206">
    <property type="entry name" value="Mevalonate/galactokinase"/>
</dbReference>
<dbReference type="SUPFAM" id="SSF55060">
    <property type="entry name" value="GHMP Kinase, C-terminal domain"/>
    <property type="match status" value="1"/>
</dbReference>
<dbReference type="Pfam" id="PF00288">
    <property type="entry name" value="GHMP_kinases_N"/>
    <property type="match status" value="1"/>
</dbReference>
<dbReference type="GO" id="GO:0005524">
    <property type="term" value="F:ATP binding"/>
    <property type="evidence" value="ECO:0007669"/>
    <property type="project" value="UniProtKB-KW"/>
</dbReference>
<dbReference type="InterPro" id="IPR036554">
    <property type="entry name" value="GHMP_kinase_C_sf"/>
</dbReference>
<evidence type="ECO:0000256" key="4">
    <source>
        <dbReference type="ARBA" id="ARBA00019487"/>
    </source>
</evidence>
<dbReference type="GO" id="GO:0006012">
    <property type="term" value="P:galactose metabolic process"/>
    <property type="evidence" value="ECO:0007669"/>
    <property type="project" value="UniProtKB-UniPathway"/>
</dbReference>
<dbReference type="PANTHER" id="PTHR10457:SF7">
    <property type="entry name" value="GALACTOKINASE-RELATED"/>
    <property type="match status" value="1"/>
</dbReference>
<dbReference type="InterPro" id="IPR000705">
    <property type="entry name" value="Galactokinase"/>
</dbReference>
<evidence type="ECO:0000313" key="19">
    <source>
        <dbReference type="Proteomes" id="UP000193920"/>
    </source>
</evidence>
<dbReference type="FunFam" id="3.30.230.10:FF:000017">
    <property type="entry name" value="Galactokinase"/>
    <property type="match status" value="1"/>
</dbReference>